<accession>A0A1V0TVP7</accession>
<reference evidence="1 2" key="1">
    <citation type="submission" date="2017-04" db="EMBL/GenBank/DDBJ databases">
        <title>Complete Genome Sequence of Streptomyces gilvosporeus F607, a Capable Producer of Natamycin.</title>
        <authorList>
            <person name="Zong G."/>
            <person name="Zhong C."/>
            <person name="Fu J."/>
            <person name="Qin R."/>
            <person name="Cao G."/>
        </authorList>
    </citation>
    <scope>NUCLEOTIDE SEQUENCE [LARGE SCALE GENOMIC DNA]</scope>
    <source>
        <strain evidence="1 2">F607</strain>
    </source>
</reference>
<evidence type="ECO:0000313" key="1">
    <source>
        <dbReference type="EMBL" id="ARF56838.1"/>
    </source>
</evidence>
<sequence>MRALKVLLSIVVIFGVLFVIGDRVAVSYAESMAADKIRSSQGLEKSPEVSIKGFPFLTQVAGRSLTEVDADLGGMSASADGRTLRVEKLSAQFHDVALGSDYTSVQSAASATGSARISYADLTKAAGGDVKISYAGEKNGRSQVKISPNVPVLNSLEVTGSITVSGNTVRLRADEIPAMCRALPACQSTVRSQTDHVWKLDQLPGNLKLDKVVTRPDGISLTASGHDVRLPG</sequence>
<dbReference type="AlphaFoldDB" id="A0A1V0TVP7"/>
<dbReference type="InterPro" id="IPR021373">
    <property type="entry name" value="DUF2993"/>
</dbReference>
<protein>
    <recommendedName>
        <fullName evidence="3">DUF2993 domain-containing protein</fullName>
    </recommendedName>
</protein>
<dbReference type="Proteomes" id="UP000192726">
    <property type="component" value="Chromosome"/>
</dbReference>
<dbReference type="RefSeq" id="WP_083106861.1">
    <property type="nucleotide sequence ID" value="NZ_CP020569.1"/>
</dbReference>
<dbReference type="STRING" id="553510.B1H19_24075"/>
<keyword evidence="2" id="KW-1185">Reference proteome</keyword>
<gene>
    <name evidence="1" type="ORF">B1H19_24075</name>
</gene>
<dbReference type="OrthoDB" id="3215846at2"/>
<dbReference type="EMBL" id="CP020569">
    <property type="protein sequence ID" value="ARF56838.1"/>
    <property type="molecule type" value="Genomic_DNA"/>
</dbReference>
<dbReference type="KEGG" id="sgv:B1H19_24075"/>
<organism evidence="1 2">
    <name type="scientific">Streptomyces gilvosporeus</name>
    <dbReference type="NCBI Taxonomy" id="553510"/>
    <lineage>
        <taxon>Bacteria</taxon>
        <taxon>Bacillati</taxon>
        <taxon>Actinomycetota</taxon>
        <taxon>Actinomycetes</taxon>
        <taxon>Kitasatosporales</taxon>
        <taxon>Streptomycetaceae</taxon>
        <taxon>Streptomyces</taxon>
    </lineage>
</organism>
<name>A0A1V0TVP7_9ACTN</name>
<dbReference type="Pfam" id="PF11209">
    <property type="entry name" value="LmeA"/>
    <property type="match status" value="1"/>
</dbReference>
<evidence type="ECO:0000313" key="2">
    <source>
        <dbReference type="Proteomes" id="UP000192726"/>
    </source>
</evidence>
<evidence type="ECO:0008006" key="3">
    <source>
        <dbReference type="Google" id="ProtNLM"/>
    </source>
</evidence>
<proteinExistence type="predicted"/>